<dbReference type="STRING" id="1797197.A2Y75_02265"/>
<evidence type="ECO:0000256" key="4">
    <source>
        <dbReference type="ARBA" id="ARBA00022475"/>
    </source>
</evidence>
<dbReference type="GO" id="GO:0006508">
    <property type="term" value="P:proteolysis"/>
    <property type="evidence" value="ECO:0007669"/>
    <property type="project" value="UniProtKB-KW"/>
</dbReference>
<evidence type="ECO:0000256" key="7">
    <source>
        <dbReference type="ARBA" id="ARBA00022723"/>
    </source>
</evidence>
<reference evidence="15 16" key="1">
    <citation type="journal article" date="2016" name="Nat. Commun.">
        <title>Thousands of microbial genomes shed light on interconnected biogeochemical processes in an aquifer system.</title>
        <authorList>
            <person name="Anantharaman K."/>
            <person name="Brown C.T."/>
            <person name="Hug L.A."/>
            <person name="Sharon I."/>
            <person name="Castelle C.J."/>
            <person name="Probst A.J."/>
            <person name="Thomas B.C."/>
            <person name="Singh A."/>
            <person name="Wilkins M.J."/>
            <person name="Karaoz U."/>
            <person name="Brodie E.L."/>
            <person name="Williams K.H."/>
            <person name="Hubbard S.S."/>
            <person name="Banfield J.F."/>
        </authorList>
    </citation>
    <scope>NUCLEOTIDE SEQUENCE [LARGE SCALE GENOMIC DNA]</scope>
</reference>
<name>A0A1F2WTC3_9ACTN</name>
<keyword evidence="7" id="KW-0479">Metal-binding</keyword>
<evidence type="ECO:0000256" key="3">
    <source>
        <dbReference type="ARBA" id="ARBA00007931"/>
    </source>
</evidence>
<evidence type="ECO:0000256" key="9">
    <source>
        <dbReference type="ARBA" id="ARBA00022833"/>
    </source>
</evidence>
<comment type="similarity">
    <text evidence="3">Belongs to the peptidase M50B family.</text>
</comment>
<evidence type="ECO:0000256" key="12">
    <source>
        <dbReference type="ARBA" id="ARBA00023136"/>
    </source>
</evidence>
<keyword evidence="12 13" id="KW-0472">Membrane</keyword>
<keyword evidence="8" id="KW-0378">Hydrolase</keyword>
<keyword evidence="9" id="KW-0862">Zinc</keyword>
<feature type="domain" description="Peptidase M50" evidence="14">
    <location>
        <begin position="132"/>
        <end position="193"/>
    </location>
</feature>
<evidence type="ECO:0000256" key="10">
    <source>
        <dbReference type="ARBA" id="ARBA00022989"/>
    </source>
</evidence>
<feature type="transmembrane region" description="Helical" evidence="13">
    <location>
        <begin position="12"/>
        <end position="32"/>
    </location>
</feature>
<comment type="caution">
    <text evidence="15">The sequence shown here is derived from an EMBL/GenBank/DDBJ whole genome shotgun (WGS) entry which is preliminary data.</text>
</comment>
<dbReference type="GO" id="GO:0008237">
    <property type="term" value="F:metallopeptidase activity"/>
    <property type="evidence" value="ECO:0007669"/>
    <property type="project" value="UniProtKB-KW"/>
</dbReference>
<evidence type="ECO:0000256" key="5">
    <source>
        <dbReference type="ARBA" id="ARBA00022670"/>
    </source>
</evidence>
<gene>
    <name evidence="15" type="ORF">A2Y75_02265</name>
</gene>
<evidence type="ECO:0000313" key="16">
    <source>
        <dbReference type="Proteomes" id="UP000177876"/>
    </source>
</evidence>
<dbReference type="GO" id="GO:0005886">
    <property type="term" value="C:plasma membrane"/>
    <property type="evidence" value="ECO:0007669"/>
    <property type="project" value="UniProtKB-SubCell"/>
</dbReference>
<dbReference type="InterPro" id="IPR044537">
    <property type="entry name" value="Rip2-like"/>
</dbReference>
<dbReference type="InterPro" id="IPR052348">
    <property type="entry name" value="Metallopeptidase_M50B"/>
</dbReference>
<dbReference type="PANTHER" id="PTHR35864:SF1">
    <property type="entry name" value="ZINC METALLOPROTEASE YWHC-RELATED"/>
    <property type="match status" value="1"/>
</dbReference>
<feature type="transmembrane region" description="Helical" evidence="13">
    <location>
        <begin position="98"/>
        <end position="122"/>
    </location>
</feature>
<keyword evidence="11" id="KW-0482">Metalloprotease</keyword>
<dbReference type="EMBL" id="MELK01000006">
    <property type="protein sequence ID" value="OFW60131.1"/>
    <property type="molecule type" value="Genomic_DNA"/>
</dbReference>
<keyword evidence="4" id="KW-1003">Cell membrane</keyword>
<dbReference type="Proteomes" id="UP000177876">
    <property type="component" value="Unassembled WGS sequence"/>
</dbReference>
<evidence type="ECO:0000256" key="2">
    <source>
        <dbReference type="ARBA" id="ARBA00004651"/>
    </source>
</evidence>
<dbReference type="GO" id="GO:0046872">
    <property type="term" value="F:metal ion binding"/>
    <property type="evidence" value="ECO:0007669"/>
    <property type="project" value="UniProtKB-KW"/>
</dbReference>
<dbReference type="CDD" id="cd06158">
    <property type="entry name" value="S2P-M50_like_1"/>
    <property type="match status" value="1"/>
</dbReference>
<feature type="transmembrane region" description="Helical" evidence="13">
    <location>
        <begin position="53"/>
        <end position="78"/>
    </location>
</feature>
<evidence type="ECO:0000256" key="6">
    <source>
        <dbReference type="ARBA" id="ARBA00022692"/>
    </source>
</evidence>
<comment type="cofactor">
    <cofactor evidence="1">
        <name>Zn(2+)</name>
        <dbReference type="ChEBI" id="CHEBI:29105"/>
    </cofactor>
</comment>
<feature type="transmembrane region" description="Helical" evidence="13">
    <location>
        <begin position="134"/>
        <end position="154"/>
    </location>
</feature>
<keyword evidence="10 13" id="KW-1133">Transmembrane helix</keyword>
<organism evidence="15 16">
    <name type="scientific">Candidatus Solincola sediminis</name>
    <dbReference type="NCBI Taxonomy" id="1797199"/>
    <lineage>
        <taxon>Bacteria</taxon>
        <taxon>Bacillati</taxon>
        <taxon>Actinomycetota</taxon>
        <taxon>Candidatus Geothermincolia</taxon>
        <taxon>Candidatus Geothermincolales</taxon>
        <taxon>Candidatus Geothermincolaceae</taxon>
        <taxon>Candidatus Solincola</taxon>
    </lineage>
</organism>
<comment type="subcellular location">
    <subcellularLocation>
        <location evidence="2">Cell membrane</location>
        <topology evidence="2">Multi-pass membrane protein</topology>
    </subcellularLocation>
</comment>
<feature type="transmembrane region" description="Helical" evidence="13">
    <location>
        <begin position="183"/>
        <end position="211"/>
    </location>
</feature>
<accession>A0A1F2WTC3</accession>
<evidence type="ECO:0000256" key="1">
    <source>
        <dbReference type="ARBA" id="ARBA00001947"/>
    </source>
</evidence>
<evidence type="ECO:0000313" key="15">
    <source>
        <dbReference type="EMBL" id="OFW60131.1"/>
    </source>
</evidence>
<dbReference type="Pfam" id="PF02163">
    <property type="entry name" value="Peptidase_M50"/>
    <property type="match status" value="1"/>
</dbReference>
<sequence length="220" mass="24229">MAPSRVEAAIYMLVGLIIGVIFHEFMHGYVAYRMGDTTAKRAGRLTLDPLAHVDPFGTLILPGFLFLLSLLGQGTFIIGYAKPVPINPFYFRKPRGIIWVSLAGPLSNLGIALIFIGLLKVFTLFEGGTFIYRVIYTCLFIGYINILLFVFNLIPIPPLDGSRIVAYFLKGEAKRAYQSIEPYGFLIVLLLVFVFGFALSAAVGGVANLILRLFGLAPIF</sequence>
<dbReference type="PANTHER" id="PTHR35864">
    <property type="entry name" value="ZINC METALLOPROTEASE MJ0611-RELATED"/>
    <property type="match status" value="1"/>
</dbReference>
<evidence type="ECO:0000256" key="11">
    <source>
        <dbReference type="ARBA" id="ARBA00023049"/>
    </source>
</evidence>
<evidence type="ECO:0000259" key="14">
    <source>
        <dbReference type="Pfam" id="PF02163"/>
    </source>
</evidence>
<dbReference type="AlphaFoldDB" id="A0A1F2WTC3"/>
<evidence type="ECO:0000256" key="8">
    <source>
        <dbReference type="ARBA" id="ARBA00022801"/>
    </source>
</evidence>
<dbReference type="InterPro" id="IPR008915">
    <property type="entry name" value="Peptidase_M50"/>
</dbReference>
<proteinExistence type="inferred from homology"/>
<keyword evidence="5" id="KW-0645">Protease</keyword>
<evidence type="ECO:0000256" key="13">
    <source>
        <dbReference type="SAM" id="Phobius"/>
    </source>
</evidence>
<keyword evidence="6 13" id="KW-0812">Transmembrane</keyword>
<protein>
    <recommendedName>
        <fullName evidence="14">Peptidase M50 domain-containing protein</fullName>
    </recommendedName>
</protein>